<comment type="caution">
    <text evidence="2">The sequence shown here is derived from an EMBL/GenBank/DDBJ whole genome shotgun (WGS) entry which is preliminary data.</text>
</comment>
<evidence type="ECO:0000313" key="2">
    <source>
        <dbReference type="EMBL" id="GIY47607.1"/>
    </source>
</evidence>
<accession>A0AAV4TS71</accession>
<evidence type="ECO:0000256" key="1">
    <source>
        <dbReference type="SAM" id="MobiDB-lite"/>
    </source>
</evidence>
<protein>
    <submittedName>
        <fullName evidence="2">Uncharacterized protein</fullName>
    </submittedName>
</protein>
<gene>
    <name evidence="2" type="ORF">CEXT_121331</name>
</gene>
<dbReference type="AlphaFoldDB" id="A0AAV4TS71"/>
<dbReference type="EMBL" id="BPLR01011600">
    <property type="protein sequence ID" value="GIY47607.1"/>
    <property type="molecule type" value="Genomic_DNA"/>
</dbReference>
<name>A0AAV4TS71_CAEEX</name>
<evidence type="ECO:0000313" key="3">
    <source>
        <dbReference type="Proteomes" id="UP001054945"/>
    </source>
</evidence>
<dbReference type="Proteomes" id="UP001054945">
    <property type="component" value="Unassembled WGS sequence"/>
</dbReference>
<keyword evidence="3" id="KW-1185">Reference proteome</keyword>
<sequence length="150" mass="16381">MPIVATTIGSINVTVMAKSQMAKEIATKTLTVLPDGGAPEETHQRPPGPLSRCLPHEVFGHQPHRVARSTLQAGEALRTRIQQSRSLRNRRSDGLVFPLDTESMLGKPGWCGEQNMFDFCCQSVHVAAPEADRPTQAQPREGRLCAAEGR</sequence>
<reference evidence="2 3" key="1">
    <citation type="submission" date="2021-06" db="EMBL/GenBank/DDBJ databases">
        <title>Caerostris extrusa draft genome.</title>
        <authorList>
            <person name="Kono N."/>
            <person name="Arakawa K."/>
        </authorList>
    </citation>
    <scope>NUCLEOTIDE SEQUENCE [LARGE SCALE GENOMIC DNA]</scope>
</reference>
<organism evidence="2 3">
    <name type="scientific">Caerostris extrusa</name>
    <name type="common">Bark spider</name>
    <name type="synonym">Caerostris bankana</name>
    <dbReference type="NCBI Taxonomy" id="172846"/>
    <lineage>
        <taxon>Eukaryota</taxon>
        <taxon>Metazoa</taxon>
        <taxon>Ecdysozoa</taxon>
        <taxon>Arthropoda</taxon>
        <taxon>Chelicerata</taxon>
        <taxon>Arachnida</taxon>
        <taxon>Araneae</taxon>
        <taxon>Araneomorphae</taxon>
        <taxon>Entelegynae</taxon>
        <taxon>Araneoidea</taxon>
        <taxon>Araneidae</taxon>
        <taxon>Caerostris</taxon>
    </lineage>
</organism>
<proteinExistence type="predicted"/>
<feature type="region of interest" description="Disordered" evidence="1">
    <location>
        <begin position="131"/>
        <end position="150"/>
    </location>
</feature>